<keyword evidence="2" id="KW-1185">Reference proteome</keyword>
<protein>
    <submittedName>
        <fullName evidence="1">Uncharacterized protein</fullName>
    </submittedName>
</protein>
<name>A0A839EMN3_9HYPH</name>
<sequence length="50" mass="5565">MGTAEQISVVPICFMRGRTAASLAINLGRTLINLVEMVSYHFNQIYECTT</sequence>
<dbReference type="Proteomes" id="UP000549052">
    <property type="component" value="Unassembled WGS sequence"/>
</dbReference>
<comment type="caution">
    <text evidence="1">The sequence shown here is derived from an EMBL/GenBank/DDBJ whole genome shotgun (WGS) entry which is preliminary data.</text>
</comment>
<dbReference type="EMBL" id="JACGXN010000006">
    <property type="protein sequence ID" value="MBA8880089.1"/>
    <property type="molecule type" value="Genomic_DNA"/>
</dbReference>
<gene>
    <name evidence="1" type="ORF">FHW16_003808</name>
</gene>
<reference evidence="1 2" key="1">
    <citation type="submission" date="2020-07" db="EMBL/GenBank/DDBJ databases">
        <title>Genomic Encyclopedia of Type Strains, Phase IV (KMG-V): Genome sequencing to study the core and pangenomes of soil and plant-associated prokaryotes.</title>
        <authorList>
            <person name="Whitman W."/>
        </authorList>
    </citation>
    <scope>NUCLEOTIDE SEQUENCE [LARGE SCALE GENOMIC DNA]</scope>
    <source>
        <strain evidence="1 2">AN3</strain>
    </source>
</reference>
<organism evidence="1 2">
    <name type="scientific">Phyllobacterium myrsinacearum</name>
    <dbReference type="NCBI Taxonomy" id="28101"/>
    <lineage>
        <taxon>Bacteria</taxon>
        <taxon>Pseudomonadati</taxon>
        <taxon>Pseudomonadota</taxon>
        <taxon>Alphaproteobacteria</taxon>
        <taxon>Hyphomicrobiales</taxon>
        <taxon>Phyllobacteriaceae</taxon>
        <taxon>Phyllobacterium</taxon>
    </lineage>
</organism>
<accession>A0A839EMN3</accession>
<evidence type="ECO:0000313" key="1">
    <source>
        <dbReference type="EMBL" id="MBA8880089.1"/>
    </source>
</evidence>
<evidence type="ECO:0000313" key="2">
    <source>
        <dbReference type="Proteomes" id="UP000549052"/>
    </source>
</evidence>
<proteinExistence type="predicted"/>
<dbReference type="AlphaFoldDB" id="A0A839EMN3"/>